<name>A0AAW1WQ24_RUBAR</name>
<organism evidence="1 2">
    <name type="scientific">Rubus argutus</name>
    <name type="common">Southern blackberry</name>
    <dbReference type="NCBI Taxonomy" id="59490"/>
    <lineage>
        <taxon>Eukaryota</taxon>
        <taxon>Viridiplantae</taxon>
        <taxon>Streptophyta</taxon>
        <taxon>Embryophyta</taxon>
        <taxon>Tracheophyta</taxon>
        <taxon>Spermatophyta</taxon>
        <taxon>Magnoliopsida</taxon>
        <taxon>eudicotyledons</taxon>
        <taxon>Gunneridae</taxon>
        <taxon>Pentapetalae</taxon>
        <taxon>rosids</taxon>
        <taxon>fabids</taxon>
        <taxon>Rosales</taxon>
        <taxon>Rosaceae</taxon>
        <taxon>Rosoideae</taxon>
        <taxon>Rosoideae incertae sedis</taxon>
        <taxon>Rubus</taxon>
    </lineage>
</organism>
<accession>A0AAW1WQ24</accession>
<evidence type="ECO:0000313" key="2">
    <source>
        <dbReference type="Proteomes" id="UP001457282"/>
    </source>
</evidence>
<sequence>MVSSPAPVLKMYSSQHLLDHDPNFLGHAKKLFLEMLDKGIDQALWGTYVAVLIGIACLESLEKSEELLIEEDGTKVLEVMMAKGSYLTPRL</sequence>
<keyword evidence="2" id="KW-1185">Reference proteome</keyword>
<reference evidence="1 2" key="1">
    <citation type="journal article" date="2023" name="G3 (Bethesda)">
        <title>A chromosome-length genome assembly and annotation of blackberry (Rubus argutus, cv. 'Hillquist').</title>
        <authorList>
            <person name="Bruna T."/>
            <person name="Aryal R."/>
            <person name="Dudchenko O."/>
            <person name="Sargent D.J."/>
            <person name="Mead D."/>
            <person name="Buti M."/>
            <person name="Cavallini A."/>
            <person name="Hytonen T."/>
            <person name="Andres J."/>
            <person name="Pham M."/>
            <person name="Weisz D."/>
            <person name="Mascagni F."/>
            <person name="Usai G."/>
            <person name="Natali L."/>
            <person name="Bassil N."/>
            <person name="Fernandez G.E."/>
            <person name="Lomsadze A."/>
            <person name="Armour M."/>
            <person name="Olukolu B."/>
            <person name="Poorten T."/>
            <person name="Britton C."/>
            <person name="Davik J."/>
            <person name="Ashrafi H."/>
            <person name="Aiden E.L."/>
            <person name="Borodovsky M."/>
            <person name="Worthington M."/>
        </authorList>
    </citation>
    <scope>NUCLEOTIDE SEQUENCE [LARGE SCALE GENOMIC DNA]</scope>
    <source>
        <strain evidence="1">PI 553951</strain>
    </source>
</reference>
<protein>
    <submittedName>
        <fullName evidence="1">Uncharacterized protein</fullName>
    </submittedName>
</protein>
<evidence type="ECO:0000313" key="1">
    <source>
        <dbReference type="EMBL" id="KAK9926851.1"/>
    </source>
</evidence>
<dbReference type="Proteomes" id="UP001457282">
    <property type="component" value="Unassembled WGS sequence"/>
</dbReference>
<comment type="caution">
    <text evidence="1">The sequence shown here is derived from an EMBL/GenBank/DDBJ whole genome shotgun (WGS) entry which is preliminary data.</text>
</comment>
<dbReference type="AlphaFoldDB" id="A0AAW1WQ24"/>
<gene>
    <name evidence="1" type="ORF">M0R45_024060</name>
</gene>
<dbReference type="EMBL" id="JBEDUW010000005">
    <property type="protein sequence ID" value="KAK9926851.1"/>
    <property type="molecule type" value="Genomic_DNA"/>
</dbReference>
<proteinExistence type="predicted"/>